<keyword evidence="4" id="KW-1185">Reference proteome</keyword>
<reference evidence="3 4" key="1">
    <citation type="journal article" date="2013" name="Nature">
        <title>Insights into bilaterian evolution from three spiralian genomes.</title>
        <authorList>
            <person name="Simakov O."/>
            <person name="Marletaz F."/>
            <person name="Cho S.J."/>
            <person name="Edsinger-Gonzales E."/>
            <person name="Havlak P."/>
            <person name="Hellsten U."/>
            <person name="Kuo D.H."/>
            <person name="Larsson T."/>
            <person name="Lv J."/>
            <person name="Arendt D."/>
            <person name="Savage R."/>
            <person name="Osoegawa K."/>
            <person name="de Jong P."/>
            <person name="Grimwood J."/>
            <person name="Chapman J.A."/>
            <person name="Shapiro H."/>
            <person name="Aerts A."/>
            <person name="Otillar R.P."/>
            <person name="Terry A.Y."/>
            <person name="Boore J.L."/>
            <person name="Grigoriev I.V."/>
            <person name="Lindberg D.R."/>
            <person name="Seaver E.C."/>
            <person name="Weisblat D.A."/>
            <person name="Putnam N.H."/>
            <person name="Rokhsar D.S."/>
        </authorList>
    </citation>
    <scope>NUCLEOTIDE SEQUENCE [LARGE SCALE GENOMIC DNA]</scope>
</reference>
<sequence>MNLMYLLLFILCFKESNSNIDSYNDDSSRIKFLCGCQSDGNDMDIEINCDIGDVIKLEPSDYKMRDNDAEDTDCGDFNYDRCQEEFKPDILKKEDSFEVYKKCSLRNSCYIKIAGVNPGRQRQVNYPFFCYNDESVMDSTTPTIPTTTVVNSTPEGPAPTDSTCTNQSNDVGNVYVITLGVILAAVILLTIVGIAIYCVLR</sequence>
<evidence type="ECO:0000256" key="2">
    <source>
        <dbReference type="SAM" id="SignalP"/>
    </source>
</evidence>
<protein>
    <recommendedName>
        <fullName evidence="5">SUEL-type lectin domain-containing protein</fullName>
    </recommendedName>
</protein>
<evidence type="ECO:0008006" key="5">
    <source>
        <dbReference type="Google" id="ProtNLM"/>
    </source>
</evidence>
<name>V4BA09_LOTGI</name>
<proteinExistence type="predicted"/>
<dbReference type="GeneID" id="20241970"/>
<feature type="transmembrane region" description="Helical" evidence="1">
    <location>
        <begin position="174"/>
        <end position="200"/>
    </location>
</feature>
<keyword evidence="1" id="KW-0812">Transmembrane</keyword>
<evidence type="ECO:0000256" key="1">
    <source>
        <dbReference type="SAM" id="Phobius"/>
    </source>
</evidence>
<evidence type="ECO:0000313" key="3">
    <source>
        <dbReference type="EMBL" id="ESP02527.1"/>
    </source>
</evidence>
<dbReference type="HOGENOM" id="CLU_1361799_0_0_1"/>
<dbReference type="CTD" id="20241970"/>
<gene>
    <name evidence="3" type="ORF">LOTGIDRAFT_171997</name>
</gene>
<dbReference type="RefSeq" id="XP_009046822.1">
    <property type="nucleotide sequence ID" value="XM_009048574.1"/>
</dbReference>
<evidence type="ECO:0000313" key="4">
    <source>
        <dbReference type="Proteomes" id="UP000030746"/>
    </source>
</evidence>
<keyword evidence="1" id="KW-1133">Transmembrane helix</keyword>
<keyword evidence="1" id="KW-0472">Membrane</keyword>
<feature type="chain" id="PRO_5004717617" description="SUEL-type lectin domain-containing protein" evidence="2">
    <location>
        <begin position="19"/>
        <end position="201"/>
    </location>
</feature>
<dbReference type="Proteomes" id="UP000030746">
    <property type="component" value="Unassembled WGS sequence"/>
</dbReference>
<dbReference type="KEGG" id="lgi:LOTGIDRAFT_171997"/>
<dbReference type="AlphaFoldDB" id="V4BA09"/>
<dbReference type="EMBL" id="KB200213">
    <property type="protein sequence ID" value="ESP02527.1"/>
    <property type="molecule type" value="Genomic_DNA"/>
</dbReference>
<keyword evidence="2" id="KW-0732">Signal</keyword>
<feature type="signal peptide" evidence="2">
    <location>
        <begin position="1"/>
        <end position="18"/>
    </location>
</feature>
<organism evidence="3 4">
    <name type="scientific">Lottia gigantea</name>
    <name type="common">Giant owl limpet</name>
    <dbReference type="NCBI Taxonomy" id="225164"/>
    <lineage>
        <taxon>Eukaryota</taxon>
        <taxon>Metazoa</taxon>
        <taxon>Spiralia</taxon>
        <taxon>Lophotrochozoa</taxon>
        <taxon>Mollusca</taxon>
        <taxon>Gastropoda</taxon>
        <taxon>Patellogastropoda</taxon>
        <taxon>Lottioidea</taxon>
        <taxon>Lottiidae</taxon>
        <taxon>Lottia</taxon>
    </lineage>
</organism>
<accession>V4BA09</accession>